<reference evidence="2" key="1">
    <citation type="submission" date="2013-09" db="EMBL/GenBank/DDBJ databases">
        <title>Genome Sequences of seven clinical isolates and type strains of anginosus group streptococci.</title>
        <authorList>
            <person name="Maruyama F."/>
            <person name="Sakurai A."/>
            <person name="Ogura Y."/>
            <person name="Homma H."/>
            <person name="Takahashi N."/>
            <person name="Ohtsubo Y."/>
            <person name="Hoshino T."/>
            <person name="Okahashi N."/>
            <person name="Nakagawa I."/>
            <person name="Kimura S."/>
            <person name="Fujiwara T."/>
            <person name="Hayashi T."/>
            <person name="Shintani S."/>
        </authorList>
    </citation>
    <scope>NUCLEOTIDE SEQUENCE [LARGE SCALE GENOMIC DNA]</scope>
    <source>
        <strain evidence="2">T5</strain>
    </source>
</reference>
<protein>
    <submittedName>
        <fullName evidence="1">Uncharacterized protein</fullName>
    </submittedName>
</protein>
<gene>
    <name evidence="1" type="ORF">ANG6_1719</name>
</gene>
<name>A0AAN4T6G7_STRAP</name>
<dbReference type="AlphaFoldDB" id="A0AAN4T6G7"/>
<sequence>MREDEIRSLFFDVQSDENAFLKVVKVPESKSVALDDLDEIVSCFQLGVGIR</sequence>
<accession>A0AAN4T6G7</accession>
<dbReference type="EMBL" id="BASY01000030">
    <property type="protein sequence ID" value="GAD47224.1"/>
    <property type="molecule type" value="Genomic_DNA"/>
</dbReference>
<organism evidence="1 2">
    <name type="scientific">Streptococcus anginosus T5</name>
    <dbReference type="NCBI Taxonomy" id="1163302"/>
    <lineage>
        <taxon>Bacteria</taxon>
        <taxon>Bacillati</taxon>
        <taxon>Bacillota</taxon>
        <taxon>Bacilli</taxon>
        <taxon>Lactobacillales</taxon>
        <taxon>Streptococcaceae</taxon>
        <taxon>Streptococcus</taxon>
        <taxon>Streptococcus anginosus group</taxon>
    </lineage>
</organism>
<evidence type="ECO:0000313" key="1">
    <source>
        <dbReference type="EMBL" id="GAD47224.1"/>
    </source>
</evidence>
<proteinExistence type="predicted"/>
<evidence type="ECO:0000313" key="2">
    <source>
        <dbReference type="Proteomes" id="UP000016981"/>
    </source>
</evidence>
<dbReference type="Proteomes" id="UP000016981">
    <property type="component" value="Unassembled WGS sequence"/>
</dbReference>
<comment type="caution">
    <text evidence="1">The sequence shown here is derived from an EMBL/GenBank/DDBJ whole genome shotgun (WGS) entry which is preliminary data.</text>
</comment>